<dbReference type="InterPro" id="IPR050134">
    <property type="entry name" value="NAD-dep_sirtuin_deacylases"/>
</dbReference>
<evidence type="ECO:0000256" key="3">
    <source>
        <dbReference type="ARBA" id="ARBA00022679"/>
    </source>
</evidence>
<feature type="binding site" evidence="5">
    <location>
        <position position="198"/>
    </location>
    <ligand>
        <name>Zn(2+)</name>
        <dbReference type="ChEBI" id="CHEBI:29105"/>
    </ligand>
</feature>
<feature type="region of interest" description="Disordered" evidence="6">
    <location>
        <begin position="1"/>
        <end position="25"/>
    </location>
</feature>
<keyword evidence="5" id="KW-0479">Metal-binding</keyword>
<dbReference type="InterPro" id="IPR003000">
    <property type="entry name" value="Sirtuin"/>
</dbReference>
<evidence type="ECO:0000256" key="2">
    <source>
        <dbReference type="ARBA" id="ARBA00006924"/>
    </source>
</evidence>
<reference evidence="9" key="1">
    <citation type="submission" date="2016-09" db="EMBL/GenBank/DDBJ databases">
        <authorList>
            <person name="Jeantristanb JTB J.-T."/>
            <person name="Ricardo R."/>
        </authorList>
    </citation>
    <scope>NUCLEOTIDE SEQUENCE [LARGE SCALE GENOMIC DNA]</scope>
</reference>
<dbReference type="Proteomes" id="UP000198372">
    <property type="component" value="Unassembled WGS sequence"/>
</dbReference>
<keyword evidence="9" id="KW-1185">Reference proteome</keyword>
<dbReference type="GO" id="GO:0046872">
    <property type="term" value="F:metal ion binding"/>
    <property type="evidence" value="ECO:0007669"/>
    <property type="project" value="UniProtKB-KW"/>
</dbReference>
<feature type="active site" description="Proton acceptor" evidence="5">
    <location>
        <position position="187"/>
    </location>
</feature>
<evidence type="ECO:0000259" key="7">
    <source>
        <dbReference type="PROSITE" id="PS50305"/>
    </source>
</evidence>
<keyword evidence="3" id="KW-0808">Transferase</keyword>
<sequence>MHRTLPTHLPIRIPSLTGTPHPPAPPMELTDSTRLLIDFFKQGKGKTVVLTGAGVSTDSGIRAYRGLNGSYTKNKNHRPIFYHEFIEEESKRRRYWARSYLGYPPVRVAEPNPTHYALAALQKLGHISHLITQNVDGLHHKAYDNDLTTYLTPPPIAPPTTASNSSPPISTTSASPLPFEPDILELHGTLRHAHCLSCQTPIGRDAFQDRLSALNPAWADYSHNLESGKTRTILNPDGDVELGKGVRYEDFNVPACDHCGEFMMKPKVTFFGESLLPHVRDLATSWIESSSQLLVIGSSLATYSAFRLIRLSKELDHPVGLINVGESRGDGLVDFRIGWEGGAVEVLPPVVSRLLEDGGEDELDARLRREMEGMMKRGRIKKVGNGGTAA</sequence>
<dbReference type="InterPro" id="IPR029035">
    <property type="entry name" value="DHS-like_NAD/FAD-binding_dom"/>
</dbReference>
<dbReference type="Pfam" id="PF02146">
    <property type="entry name" value="SIR2"/>
    <property type="match status" value="2"/>
</dbReference>
<organism evidence="8 9">
    <name type="scientific">Microbotryum intermedium</name>
    <dbReference type="NCBI Taxonomy" id="269621"/>
    <lineage>
        <taxon>Eukaryota</taxon>
        <taxon>Fungi</taxon>
        <taxon>Dikarya</taxon>
        <taxon>Basidiomycota</taxon>
        <taxon>Pucciniomycotina</taxon>
        <taxon>Microbotryomycetes</taxon>
        <taxon>Microbotryales</taxon>
        <taxon>Microbotryaceae</taxon>
        <taxon>Microbotryum</taxon>
    </lineage>
</organism>
<comment type="similarity">
    <text evidence="2">Belongs to the sirtuin family. Class I subfamily.</text>
</comment>
<accession>A0A238FA85</accession>
<dbReference type="Gene3D" id="3.40.50.1220">
    <property type="entry name" value="TPP-binding domain"/>
    <property type="match status" value="1"/>
</dbReference>
<evidence type="ECO:0000256" key="6">
    <source>
        <dbReference type="SAM" id="MobiDB-lite"/>
    </source>
</evidence>
<evidence type="ECO:0000313" key="8">
    <source>
        <dbReference type="EMBL" id="SCV69669.1"/>
    </source>
</evidence>
<feature type="binding site" evidence="5">
    <location>
        <position position="195"/>
    </location>
    <ligand>
        <name>Zn(2+)</name>
        <dbReference type="ChEBI" id="CHEBI:29105"/>
    </ligand>
</feature>
<keyword evidence="4" id="KW-0520">NAD</keyword>
<dbReference type="PANTHER" id="PTHR11085:SF10">
    <property type="entry name" value="NAD-DEPENDENT PROTEIN DEACYLASE SIRTUIN-5, MITOCHONDRIAL-RELATED"/>
    <property type="match status" value="1"/>
</dbReference>
<dbReference type="GO" id="GO:0070403">
    <property type="term" value="F:NAD+ binding"/>
    <property type="evidence" value="ECO:0007669"/>
    <property type="project" value="InterPro"/>
</dbReference>
<dbReference type="InterPro" id="IPR026591">
    <property type="entry name" value="Sirtuin_cat_small_dom_sf"/>
</dbReference>
<dbReference type="OrthoDB" id="424302at2759"/>
<dbReference type="EMBL" id="FMSP01000005">
    <property type="protein sequence ID" value="SCV69669.1"/>
    <property type="molecule type" value="Genomic_DNA"/>
</dbReference>
<dbReference type="InterPro" id="IPR026590">
    <property type="entry name" value="Ssirtuin_cat_dom"/>
</dbReference>
<dbReference type="Gene3D" id="3.30.1600.10">
    <property type="entry name" value="SIR2/SIRT2 'Small Domain"/>
    <property type="match status" value="1"/>
</dbReference>
<name>A0A238FA85_9BASI</name>
<protein>
    <submittedName>
        <fullName evidence="8">BQ2448_1063 protein</fullName>
    </submittedName>
</protein>
<evidence type="ECO:0000256" key="4">
    <source>
        <dbReference type="ARBA" id="ARBA00023027"/>
    </source>
</evidence>
<feature type="binding site" evidence="5">
    <location>
        <position position="256"/>
    </location>
    <ligand>
        <name>Zn(2+)</name>
        <dbReference type="ChEBI" id="CHEBI:29105"/>
    </ligand>
</feature>
<keyword evidence="5" id="KW-0862">Zinc</keyword>
<dbReference type="PROSITE" id="PS50305">
    <property type="entry name" value="SIRTUIN"/>
    <property type="match status" value="1"/>
</dbReference>
<dbReference type="AlphaFoldDB" id="A0A238FA85"/>
<feature type="region of interest" description="Disordered" evidence="6">
    <location>
        <begin position="150"/>
        <end position="174"/>
    </location>
</feature>
<dbReference type="SUPFAM" id="SSF52467">
    <property type="entry name" value="DHS-like NAD/FAD-binding domain"/>
    <property type="match status" value="1"/>
</dbReference>
<dbReference type="PANTHER" id="PTHR11085">
    <property type="entry name" value="NAD-DEPENDENT PROTEIN DEACYLASE SIRTUIN-5, MITOCHONDRIAL-RELATED"/>
    <property type="match status" value="1"/>
</dbReference>
<comment type="subcellular location">
    <subcellularLocation>
        <location evidence="1">Mitochondrion</location>
    </subcellularLocation>
</comment>
<dbReference type="STRING" id="269621.A0A238FA85"/>
<feature type="domain" description="Deacetylase sirtuin-type" evidence="7">
    <location>
        <begin position="26"/>
        <end position="357"/>
    </location>
</feature>
<feature type="binding site" evidence="5">
    <location>
        <position position="259"/>
    </location>
    <ligand>
        <name>Zn(2+)</name>
        <dbReference type="ChEBI" id="CHEBI:29105"/>
    </ligand>
</feature>
<dbReference type="GO" id="GO:0005739">
    <property type="term" value="C:mitochondrion"/>
    <property type="evidence" value="ECO:0007669"/>
    <property type="project" value="UniProtKB-SubCell"/>
</dbReference>
<feature type="compositionally biased region" description="Low complexity" evidence="6">
    <location>
        <begin position="159"/>
        <end position="174"/>
    </location>
</feature>
<proteinExistence type="inferred from homology"/>
<evidence type="ECO:0000313" key="9">
    <source>
        <dbReference type="Proteomes" id="UP000198372"/>
    </source>
</evidence>
<evidence type="ECO:0000256" key="5">
    <source>
        <dbReference type="PROSITE-ProRule" id="PRU00236"/>
    </source>
</evidence>
<dbReference type="GO" id="GO:0017136">
    <property type="term" value="F:histone deacetylase activity, NAD-dependent"/>
    <property type="evidence" value="ECO:0007669"/>
    <property type="project" value="TreeGrafter"/>
</dbReference>
<evidence type="ECO:0000256" key="1">
    <source>
        <dbReference type="ARBA" id="ARBA00004173"/>
    </source>
</evidence>
<gene>
    <name evidence="8" type="ORF">BQ2448_1063</name>
</gene>